<evidence type="ECO:0000313" key="5">
    <source>
        <dbReference type="EMBL" id="MTV33302.1"/>
    </source>
</evidence>
<dbReference type="PANTHER" id="PTHR35038:SF8">
    <property type="entry name" value="C-TYPE POLYHEME CYTOCHROME OMCC"/>
    <property type="match status" value="1"/>
</dbReference>
<dbReference type="InterPro" id="IPR036280">
    <property type="entry name" value="Multihaem_cyt_sf"/>
</dbReference>
<name>A0A6N8DRQ5_RHOAC</name>
<dbReference type="OrthoDB" id="9814800at2"/>
<feature type="domain" description="Cytochrome c-552/4" evidence="4">
    <location>
        <begin position="187"/>
        <end position="228"/>
    </location>
</feature>
<protein>
    <submittedName>
        <fullName evidence="5">Tetratricopeptide repeat protein</fullName>
    </submittedName>
</protein>
<comment type="caution">
    <text evidence="5">The sequence shown here is derived from an EMBL/GenBank/DDBJ whole genome shotgun (WGS) entry which is preliminary data.</text>
</comment>
<dbReference type="Pfam" id="PF13646">
    <property type="entry name" value="HEAT_2"/>
    <property type="match status" value="1"/>
</dbReference>
<dbReference type="InterPro" id="IPR019734">
    <property type="entry name" value="TPR_rpt"/>
</dbReference>
<dbReference type="SMART" id="SM00028">
    <property type="entry name" value="TPR"/>
    <property type="match status" value="4"/>
</dbReference>
<dbReference type="InterPro" id="IPR011989">
    <property type="entry name" value="ARM-like"/>
</dbReference>
<reference evidence="5 6" key="1">
    <citation type="submission" date="2019-11" db="EMBL/GenBank/DDBJ databases">
        <title>Whole-genome sequence of a Rhodoblastus acidophilus DSM 142.</title>
        <authorList>
            <person name="Kyndt J.A."/>
            <person name="Meyer T.E."/>
        </authorList>
    </citation>
    <scope>NUCLEOTIDE SEQUENCE [LARGE SCALE GENOMIC DNA]</scope>
    <source>
        <strain evidence="5 6">DSM 142</strain>
    </source>
</reference>
<dbReference type="SUPFAM" id="SSF48695">
    <property type="entry name" value="Multiheme cytochromes"/>
    <property type="match status" value="1"/>
</dbReference>
<dbReference type="Pfam" id="PF13176">
    <property type="entry name" value="TPR_7"/>
    <property type="match status" value="1"/>
</dbReference>
<dbReference type="InterPro" id="IPR011990">
    <property type="entry name" value="TPR-like_helical_dom_sf"/>
</dbReference>
<dbReference type="InterPro" id="IPR051829">
    <property type="entry name" value="Multiheme_Cytochr_ET"/>
</dbReference>
<dbReference type="AlphaFoldDB" id="A0A6N8DRQ5"/>
<feature type="domain" description="Cytochrome c-552/4" evidence="4">
    <location>
        <begin position="55"/>
        <end position="82"/>
    </location>
</feature>
<dbReference type="PROSITE" id="PS50005">
    <property type="entry name" value="TPR"/>
    <property type="match status" value="1"/>
</dbReference>
<keyword evidence="2" id="KW-0802">TPR repeat</keyword>
<organism evidence="5 6">
    <name type="scientific">Rhodoblastus acidophilus</name>
    <name type="common">Rhodopseudomonas acidophila</name>
    <dbReference type="NCBI Taxonomy" id="1074"/>
    <lineage>
        <taxon>Bacteria</taxon>
        <taxon>Pseudomonadati</taxon>
        <taxon>Pseudomonadota</taxon>
        <taxon>Alphaproteobacteria</taxon>
        <taxon>Hyphomicrobiales</taxon>
        <taxon>Rhodoblastaceae</taxon>
        <taxon>Rhodoblastus</taxon>
    </lineage>
</organism>
<dbReference type="Pfam" id="PF13435">
    <property type="entry name" value="Cytochrome_C554"/>
    <property type="match status" value="2"/>
</dbReference>
<evidence type="ECO:0000256" key="1">
    <source>
        <dbReference type="ARBA" id="ARBA00022729"/>
    </source>
</evidence>
<feature type="domain" description="Doubled CXXCH motif" evidence="3">
    <location>
        <begin position="344"/>
        <end position="374"/>
    </location>
</feature>
<evidence type="ECO:0000259" key="4">
    <source>
        <dbReference type="Pfam" id="PF13435"/>
    </source>
</evidence>
<dbReference type="Gene3D" id="1.25.10.10">
    <property type="entry name" value="Leucine-rich Repeat Variant"/>
    <property type="match status" value="1"/>
</dbReference>
<dbReference type="InterPro" id="IPR010177">
    <property type="entry name" value="Paired_CXXCH_1"/>
</dbReference>
<dbReference type="RefSeq" id="WP_155447981.1">
    <property type="nucleotide sequence ID" value="NZ_JAOQNR010000029.1"/>
</dbReference>
<feature type="repeat" description="TPR" evidence="2">
    <location>
        <begin position="664"/>
        <end position="697"/>
    </location>
</feature>
<dbReference type="Gene3D" id="1.25.40.10">
    <property type="entry name" value="Tetratricopeptide repeat domain"/>
    <property type="match status" value="1"/>
</dbReference>
<proteinExistence type="predicted"/>
<evidence type="ECO:0000259" key="3">
    <source>
        <dbReference type="Pfam" id="PF09699"/>
    </source>
</evidence>
<sequence>MRNLHYGLLGLVFGVGIFLAVLAPGRGQSVAPSELAGAIGALSAHAPAGYAGSQACATCHSAEHKAWTASQHAQAMSVATAETVRGDFSGQKVEKAGSSGRFFKQDGQFMVETEGRDGKPETFRVSHTFGLEPLQQYLVSFPDGRLQALPWAWDTRPKAEGGQRWFHVYGDQAIPAGDPLHWTGRQQTWNYMCAECHSTALKKNYDAKSNTYHTTFSEISIGCESCHGPGVGHVTWAGQSPRANDPNKGFADLIPRRPPANWTPTAATGSPAGGVTRPVGDTVELCARCHARRGTLSEEWKPGKDLAQTHASAYLTHDLFYADGQMQDEVFNDQAFKQSRMYAKGVACLDCHDPHSGKLKAERGEICSQCHEPKNFSDAKHTGHKASPGAPDCIACHMPARTYMVVDTRHDHSFRIPRPDLTLEAGTRNACNDCHKDKSAKWADDAVTKWHGPQRKGFQTYAKTFQLARAGDPQARDLLIALAQNSGVPAIARGTALVELSAFPSAASAAVTRDRLGDPDPVVRIAAVRNLAEQPPAQRVQELAPLLDDPVLGVRLEVGRALAGVALDQAPPEQRARLERLFAECESLLRLYQDRPEGRANLAIFLVGRNRLAEAEAELLAGLKLDPTASELSVNLADLYRATGRDELAAQVLRDSLAVAPNNGAAHHALGLALVRRKNYPEALDHLGKASTLAPDDARFAYVFGVALKSLGKPEQSRAVLQAALQHHPWDAALLNATLSDALASGDVAAAAPLAKRLSSLRPDDQNLARLAAKLADR</sequence>
<dbReference type="GO" id="GO:0016491">
    <property type="term" value="F:oxidoreductase activity"/>
    <property type="evidence" value="ECO:0007669"/>
    <property type="project" value="TreeGrafter"/>
</dbReference>
<dbReference type="EMBL" id="WNKS01000034">
    <property type="protein sequence ID" value="MTV33302.1"/>
    <property type="molecule type" value="Genomic_DNA"/>
</dbReference>
<gene>
    <name evidence="5" type="ORF">GJ654_20200</name>
</gene>
<evidence type="ECO:0000313" key="6">
    <source>
        <dbReference type="Proteomes" id="UP000439113"/>
    </source>
</evidence>
<dbReference type="SUPFAM" id="SSF48452">
    <property type="entry name" value="TPR-like"/>
    <property type="match status" value="1"/>
</dbReference>
<dbReference type="Proteomes" id="UP000439113">
    <property type="component" value="Unassembled WGS sequence"/>
</dbReference>
<dbReference type="PANTHER" id="PTHR35038">
    <property type="entry name" value="DISSIMILATORY SULFITE REDUCTASE SIRA"/>
    <property type="match status" value="1"/>
</dbReference>
<dbReference type="InterPro" id="IPR023155">
    <property type="entry name" value="Cyt_c-552/4"/>
</dbReference>
<keyword evidence="1" id="KW-0732">Signal</keyword>
<evidence type="ECO:0000256" key="2">
    <source>
        <dbReference type="PROSITE-ProRule" id="PRU00339"/>
    </source>
</evidence>
<dbReference type="Gene3D" id="1.10.1130.10">
    <property type="entry name" value="Flavocytochrome C3, Chain A"/>
    <property type="match status" value="2"/>
</dbReference>
<dbReference type="Pfam" id="PF09699">
    <property type="entry name" value="Paired_CXXCH_1"/>
    <property type="match status" value="1"/>
</dbReference>
<accession>A0A6N8DRQ5</accession>